<sequence>MSELEQEIAEQLEINRETVEALLEDGSDADAEYTLEHHFASDNFDRLEKLAVDAFKKGFEVTDAEELELEEGGMLICCDVIAKSPLNIEKIDQQTQEMFALAEKHDVHYDGWGTYFIE</sequence>
<evidence type="ECO:0000313" key="5">
    <source>
        <dbReference type="Proteomes" id="UP001597380"/>
    </source>
</evidence>
<dbReference type="SUPFAM" id="SSF89946">
    <property type="entry name" value="Hypothetical protein VC0424"/>
    <property type="match status" value="1"/>
</dbReference>
<feature type="domain" description="Regulator of ribonuclease activity B" evidence="3">
    <location>
        <begin position="13"/>
        <end position="114"/>
    </location>
</feature>
<dbReference type="Proteomes" id="UP001597380">
    <property type="component" value="Unassembled WGS sequence"/>
</dbReference>
<accession>A0ABW4XMX0</accession>
<dbReference type="Pfam" id="PF06877">
    <property type="entry name" value="RraB"/>
    <property type="match status" value="1"/>
</dbReference>
<dbReference type="InterPro" id="IPR036701">
    <property type="entry name" value="RraB-like_sf"/>
</dbReference>
<keyword evidence="5" id="KW-1185">Reference proteome</keyword>
<dbReference type="RefSeq" id="WP_345339751.1">
    <property type="nucleotide sequence ID" value="NZ_BAABLI010000011.1"/>
</dbReference>
<gene>
    <name evidence="2 4" type="primary">rraB</name>
    <name evidence="4" type="ORF">ACFSJ3_13190</name>
</gene>
<protein>
    <recommendedName>
        <fullName evidence="2">Regulator of ribonuclease activity B</fullName>
    </recommendedName>
</protein>
<evidence type="ECO:0000256" key="2">
    <source>
        <dbReference type="HAMAP-Rule" id="MF_01888"/>
    </source>
</evidence>
<dbReference type="PIRSF" id="PIRSF018193">
    <property type="entry name" value="UCP018193"/>
    <property type="match status" value="1"/>
</dbReference>
<dbReference type="InterPro" id="IPR016716">
    <property type="entry name" value="RraB"/>
</dbReference>
<proteinExistence type="inferred from homology"/>
<comment type="subunit">
    <text evidence="2">Interacts with the C-terminal region of Rne.</text>
</comment>
<organism evidence="4 5">
    <name type="scientific">Corallincola platygyrae</name>
    <dbReference type="NCBI Taxonomy" id="1193278"/>
    <lineage>
        <taxon>Bacteria</taxon>
        <taxon>Pseudomonadati</taxon>
        <taxon>Pseudomonadota</taxon>
        <taxon>Gammaproteobacteria</taxon>
        <taxon>Alteromonadales</taxon>
        <taxon>Psychromonadaceae</taxon>
        <taxon>Corallincola</taxon>
    </lineage>
</organism>
<evidence type="ECO:0000313" key="4">
    <source>
        <dbReference type="EMBL" id="MFD2096945.1"/>
    </source>
</evidence>
<comment type="caution">
    <text evidence="4">The sequence shown here is derived from an EMBL/GenBank/DDBJ whole genome shotgun (WGS) entry which is preliminary data.</text>
</comment>
<dbReference type="NCBIfam" id="NF008393">
    <property type="entry name" value="PRK11191.1"/>
    <property type="match status" value="1"/>
</dbReference>
<dbReference type="EMBL" id="JBHUHT010000014">
    <property type="protein sequence ID" value="MFD2096945.1"/>
    <property type="molecule type" value="Genomic_DNA"/>
</dbReference>
<comment type="function">
    <text evidence="2">Globally modulates RNA abundance by binding to RNase E (Rne) and regulating its endonucleolytic activity. Can modulate Rne action in a substrate-dependent manner by altering the composition of the degradosome.</text>
</comment>
<evidence type="ECO:0000256" key="1">
    <source>
        <dbReference type="ARBA" id="ARBA00022490"/>
    </source>
</evidence>
<comment type="similarity">
    <text evidence="2">Belongs to the RraB family.</text>
</comment>
<reference evidence="5" key="1">
    <citation type="journal article" date="2019" name="Int. J. Syst. Evol. Microbiol.">
        <title>The Global Catalogue of Microorganisms (GCM) 10K type strain sequencing project: providing services to taxonomists for standard genome sequencing and annotation.</title>
        <authorList>
            <consortium name="The Broad Institute Genomics Platform"/>
            <consortium name="The Broad Institute Genome Sequencing Center for Infectious Disease"/>
            <person name="Wu L."/>
            <person name="Ma J."/>
        </authorList>
    </citation>
    <scope>NUCLEOTIDE SEQUENCE [LARGE SCALE GENOMIC DNA]</scope>
    <source>
        <strain evidence="5">CGMCC 1.10992</strain>
    </source>
</reference>
<evidence type="ECO:0000259" key="3">
    <source>
        <dbReference type="Pfam" id="PF06877"/>
    </source>
</evidence>
<comment type="subcellular location">
    <subcellularLocation>
        <location evidence="2">Cytoplasm</location>
    </subcellularLocation>
</comment>
<dbReference type="Gene3D" id="3.30.70.970">
    <property type="entry name" value="RraB-like"/>
    <property type="match status" value="1"/>
</dbReference>
<dbReference type="HAMAP" id="MF_01888">
    <property type="entry name" value="RraB"/>
    <property type="match status" value="1"/>
</dbReference>
<name>A0ABW4XMX0_9GAMM</name>
<dbReference type="InterPro" id="IPR009671">
    <property type="entry name" value="RraB_dom"/>
</dbReference>
<keyword evidence="1 2" id="KW-0963">Cytoplasm</keyword>